<feature type="region of interest" description="Disordered" evidence="2">
    <location>
        <begin position="279"/>
        <end position="349"/>
    </location>
</feature>
<dbReference type="EMBL" id="MTYI01000021">
    <property type="protein sequence ID" value="PNP58306.1"/>
    <property type="molecule type" value="Genomic_DNA"/>
</dbReference>
<proteinExistence type="predicted"/>
<dbReference type="OrthoDB" id="61900at2759"/>
<evidence type="ECO:0000313" key="5">
    <source>
        <dbReference type="Proteomes" id="UP000236290"/>
    </source>
</evidence>
<feature type="compositionally biased region" description="Polar residues" evidence="2">
    <location>
        <begin position="301"/>
        <end position="312"/>
    </location>
</feature>
<evidence type="ECO:0000313" key="4">
    <source>
        <dbReference type="EMBL" id="PNP58306.1"/>
    </source>
</evidence>
<evidence type="ECO:0000256" key="2">
    <source>
        <dbReference type="SAM" id="MobiDB-lite"/>
    </source>
</evidence>
<dbReference type="Proteomes" id="UP000236290">
    <property type="component" value="Unassembled WGS sequence"/>
</dbReference>
<name>A0A2K0UKN9_TRIHA</name>
<feature type="compositionally biased region" description="Polar residues" evidence="2">
    <location>
        <begin position="319"/>
        <end position="349"/>
    </location>
</feature>
<comment type="caution">
    <text evidence="4">The sequence shown here is derived from an EMBL/GenBank/DDBJ whole genome shotgun (WGS) entry which is preliminary data.</text>
</comment>
<dbReference type="InterPro" id="IPR056884">
    <property type="entry name" value="NPHP3-like_N"/>
</dbReference>
<evidence type="ECO:0000256" key="1">
    <source>
        <dbReference type="ARBA" id="ARBA00022737"/>
    </source>
</evidence>
<gene>
    <name evidence="4" type="ORF">THARTR1_01821</name>
</gene>
<feature type="domain" description="Nephrocystin 3-like N-terminal" evidence="3">
    <location>
        <begin position="3"/>
        <end position="169"/>
    </location>
</feature>
<keyword evidence="1" id="KW-0677">Repeat</keyword>
<feature type="compositionally biased region" description="Basic residues" evidence="2">
    <location>
        <begin position="207"/>
        <end position="216"/>
    </location>
</feature>
<feature type="region of interest" description="Disordered" evidence="2">
    <location>
        <begin position="207"/>
        <end position="228"/>
    </location>
</feature>
<dbReference type="AlphaFoldDB" id="A0A2K0UKN9"/>
<organism evidence="4 5">
    <name type="scientific">Trichoderma harzianum</name>
    <name type="common">Hypocrea lixii</name>
    <dbReference type="NCBI Taxonomy" id="5544"/>
    <lineage>
        <taxon>Eukaryota</taxon>
        <taxon>Fungi</taxon>
        <taxon>Dikarya</taxon>
        <taxon>Ascomycota</taxon>
        <taxon>Pezizomycotina</taxon>
        <taxon>Sordariomycetes</taxon>
        <taxon>Hypocreomycetidae</taxon>
        <taxon>Hypocreales</taxon>
        <taxon>Hypocreaceae</taxon>
        <taxon>Trichoderma</taxon>
    </lineage>
</organism>
<dbReference type="Pfam" id="PF24883">
    <property type="entry name" value="NPHP3_N"/>
    <property type="match status" value="1"/>
</dbReference>
<evidence type="ECO:0000259" key="3">
    <source>
        <dbReference type="Pfam" id="PF24883"/>
    </source>
</evidence>
<reference evidence="4 5" key="1">
    <citation type="submission" date="2017-02" db="EMBL/GenBank/DDBJ databases">
        <title>Genomes of Trichoderma spp. with biocontrol activity.</title>
        <authorList>
            <person name="Gardiner D."/>
            <person name="Kazan K."/>
            <person name="Vos C."/>
            <person name="Harvey P."/>
        </authorList>
    </citation>
    <scope>NUCLEOTIDE SEQUENCE [LARGE SCALE GENOMIC DNA]</scope>
    <source>
        <strain evidence="4 5">Tr1</strain>
    </source>
</reference>
<protein>
    <recommendedName>
        <fullName evidence="3">Nephrocystin 3-like N-terminal domain-containing protein</fullName>
    </recommendedName>
</protein>
<sequence>MVHRKEFRVWMETEASGLLWIDGYQVPYRPSWTTGFALNVIRAAMVNGHDTLYYFGSLHQDILQPRALVQSLLFHLLQRFPTILSHGDPELFSAEIFLAAKSSFDLSWRIFLECLRRLPSTVVYLIVEGIDHIQMSNVGNDFQSLLNQFKSLSTPGNFEEKLVKVFFTSVRPNAGFDILFPNHEMPVNEVDNNVLIRVPRAVSRSRRVYTKTRPKKTPSACDIPPAPDLHLPGCSNSQVLDMGDFVPSDDDRSEISTEIDSDSDFDIFSEKSRNIKRVAGGRDTMSIPQGIWKSEDGSFRSPDSQANTLQNNDADESDSGSSFDIFDTQSQSAQMKLSRSQSSDFAPSE</sequence>
<accession>A0A2K0UKN9</accession>